<sequence>MSAAKDAVGRDPQLNEGWFNNHTVFFIPQAQRDALTDQAFAQNEIIFQHGGLRVLAAPWKYAFCCKIDRLAGGGVVAAQSYDLSDAVHYLARYLAKQKVTSVPLATVKQWFTGYSLGWTAGNDEVIKRLNAAYKANVKSGSWSTCYDPGLTAPPSSAIYFDSYLPSSKRPERIQRLIKMTRGLIRYQVGLQAGVPRAISPHRIGEANVDLFPDTWPSDKKASLRPPVPPFLVPAVIDALRNSPKFGPLINLVPGEADGFCAQHVREHGGMVLTSDSDLLAYGLGEAGGVIFLTDIDANTENQTLSAPQYRLADLCRRLSLKSDTGIQNLAFEINRDPHLTLEQAVERTKRGEAASASEEEYSKFISEYLSPEVALTPETKQASALDPRVSEIVLRSLQTSGIVTLVSKDDPSSQDPQDSRLEMYLPFLLDYPSRTSAWEASKPVRQLAYAVLLSDRESDNIPTVFEMRRLQTISSGLEVEVPAPTEIDSLGTSLLALVSKIEAGVGKPELVWVMLAIYQDIVMTMDREGYPLSLELLRQDARGKLDPCSWDFIHLLAQIQATYYSLRMLHQILEFSKHRAGATTTIFSELSQLLSRLPPLTDFPSLRTFEETVSSVREEECLSCLETLCADLEDAIPLIKSVRQPQNSKNSKKRKNIASDEGGSKPRLSNPRSNNPFDLLAGAGAGD</sequence>
<evidence type="ECO:0000313" key="1">
    <source>
        <dbReference type="EMBL" id="KAH6631713.1"/>
    </source>
</evidence>
<gene>
    <name evidence="1" type="ORF">F5144DRAFT_491177</name>
</gene>
<dbReference type="EMBL" id="JAGIZQ010000004">
    <property type="protein sequence ID" value="KAH6631713.1"/>
    <property type="molecule type" value="Genomic_DNA"/>
</dbReference>
<organism evidence="1 2">
    <name type="scientific">Chaetomium tenue</name>
    <dbReference type="NCBI Taxonomy" id="1854479"/>
    <lineage>
        <taxon>Eukaryota</taxon>
        <taxon>Fungi</taxon>
        <taxon>Dikarya</taxon>
        <taxon>Ascomycota</taxon>
        <taxon>Pezizomycotina</taxon>
        <taxon>Sordariomycetes</taxon>
        <taxon>Sordariomycetidae</taxon>
        <taxon>Sordariales</taxon>
        <taxon>Chaetomiaceae</taxon>
        <taxon>Chaetomium</taxon>
    </lineage>
</organism>
<name>A0ACB7P8E1_9PEZI</name>
<keyword evidence="2" id="KW-1185">Reference proteome</keyword>
<protein>
    <submittedName>
        <fullName evidence="1">XPG domain containing-domain-containing protein</fullName>
    </submittedName>
</protein>
<proteinExistence type="predicted"/>
<evidence type="ECO:0000313" key="2">
    <source>
        <dbReference type="Proteomes" id="UP000724584"/>
    </source>
</evidence>
<dbReference type="Proteomes" id="UP000724584">
    <property type="component" value="Unassembled WGS sequence"/>
</dbReference>
<reference evidence="1 2" key="1">
    <citation type="journal article" date="2021" name="Nat. Commun.">
        <title>Genetic determinants of endophytism in the Arabidopsis root mycobiome.</title>
        <authorList>
            <person name="Mesny F."/>
            <person name="Miyauchi S."/>
            <person name="Thiergart T."/>
            <person name="Pickel B."/>
            <person name="Atanasova L."/>
            <person name="Karlsson M."/>
            <person name="Huettel B."/>
            <person name="Barry K.W."/>
            <person name="Haridas S."/>
            <person name="Chen C."/>
            <person name="Bauer D."/>
            <person name="Andreopoulos W."/>
            <person name="Pangilinan J."/>
            <person name="LaButti K."/>
            <person name="Riley R."/>
            <person name="Lipzen A."/>
            <person name="Clum A."/>
            <person name="Drula E."/>
            <person name="Henrissat B."/>
            <person name="Kohler A."/>
            <person name="Grigoriev I.V."/>
            <person name="Martin F.M."/>
            <person name="Hacquard S."/>
        </authorList>
    </citation>
    <scope>NUCLEOTIDE SEQUENCE [LARGE SCALE GENOMIC DNA]</scope>
    <source>
        <strain evidence="1 2">MPI-SDFR-AT-0079</strain>
    </source>
</reference>
<comment type="caution">
    <text evidence="1">The sequence shown here is derived from an EMBL/GenBank/DDBJ whole genome shotgun (WGS) entry which is preliminary data.</text>
</comment>
<accession>A0ACB7P8E1</accession>